<dbReference type="Proteomes" id="UP000694888">
    <property type="component" value="Unplaced"/>
</dbReference>
<dbReference type="Pfam" id="PF00804">
    <property type="entry name" value="Syntaxin"/>
    <property type="match status" value="1"/>
</dbReference>
<organism evidence="11 12">
    <name type="scientific">Aplysia californica</name>
    <name type="common">California sea hare</name>
    <dbReference type="NCBI Taxonomy" id="6500"/>
    <lineage>
        <taxon>Eukaryota</taxon>
        <taxon>Metazoa</taxon>
        <taxon>Spiralia</taxon>
        <taxon>Lophotrochozoa</taxon>
        <taxon>Mollusca</taxon>
        <taxon>Gastropoda</taxon>
        <taxon>Heterobranchia</taxon>
        <taxon>Euthyneura</taxon>
        <taxon>Tectipleura</taxon>
        <taxon>Aplysiida</taxon>
        <taxon>Aplysioidea</taxon>
        <taxon>Aplysiidae</taxon>
        <taxon>Aplysia</taxon>
    </lineage>
</organism>
<dbReference type="RefSeq" id="XP_035828614.1">
    <property type="nucleotide sequence ID" value="XM_035972721.1"/>
</dbReference>
<evidence type="ECO:0000256" key="8">
    <source>
        <dbReference type="SAM" id="MobiDB-lite"/>
    </source>
</evidence>
<dbReference type="Gene3D" id="1.20.58.70">
    <property type="match status" value="1"/>
</dbReference>
<feature type="domain" description="T-SNARE coiled-coil homology" evidence="10">
    <location>
        <begin position="200"/>
        <end position="262"/>
    </location>
</feature>
<dbReference type="SUPFAM" id="SSF47661">
    <property type="entry name" value="t-snare proteins"/>
    <property type="match status" value="1"/>
</dbReference>
<feature type="transmembrane region" description="Helical" evidence="9">
    <location>
        <begin position="274"/>
        <end position="295"/>
    </location>
</feature>
<evidence type="ECO:0000313" key="11">
    <source>
        <dbReference type="Proteomes" id="UP000694888"/>
    </source>
</evidence>
<dbReference type="PROSITE" id="PS50192">
    <property type="entry name" value="T_SNARE"/>
    <property type="match status" value="1"/>
</dbReference>
<evidence type="ECO:0000256" key="4">
    <source>
        <dbReference type="ARBA" id="ARBA00022989"/>
    </source>
</evidence>
<keyword evidence="11" id="KW-1185">Reference proteome</keyword>
<comment type="subcellular location">
    <subcellularLocation>
        <location evidence="1">Membrane</location>
        <topology evidence="1">Single-pass type IV membrane protein</topology>
    </subcellularLocation>
</comment>
<evidence type="ECO:0000256" key="1">
    <source>
        <dbReference type="ARBA" id="ARBA00004211"/>
    </source>
</evidence>
<dbReference type="InterPro" id="IPR045242">
    <property type="entry name" value="Syntaxin"/>
</dbReference>
<name>A0ABM1W1S1_APLCA</name>
<dbReference type="SMART" id="SM00397">
    <property type="entry name" value="t_SNARE"/>
    <property type="match status" value="1"/>
</dbReference>
<dbReference type="SMART" id="SM00503">
    <property type="entry name" value="SynN"/>
    <property type="match status" value="1"/>
</dbReference>
<feature type="coiled-coil region" evidence="7">
    <location>
        <begin position="186"/>
        <end position="223"/>
    </location>
</feature>
<evidence type="ECO:0000313" key="12">
    <source>
        <dbReference type="RefSeq" id="XP_035828614.1"/>
    </source>
</evidence>
<feature type="compositionally biased region" description="Basic and acidic residues" evidence="8">
    <location>
        <begin position="1"/>
        <end position="34"/>
    </location>
</feature>
<keyword evidence="5 9" id="KW-0472">Membrane</keyword>
<dbReference type="PROSITE" id="PS00914">
    <property type="entry name" value="SYNTAXIN"/>
    <property type="match status" value="1"/>
</dbReference>
<evidence type="ECO:0000256" key="2">
    <source>
        <dbReference type="ARBA" id="ARBA00009063"/>
    </source>
</evidence>
<keyword evidence="4 9" id="KW-1133">Transmembrane helix</keyword>
<gene>
    <name evidence="12" type="primary">LOC101863384</name>
</gene>
<evidence type="ECO:0000256" key="7">
    <source>
        <dbReference type="SAM" id="Coils"/>
    </source>
</evidence>
<dbReference type="GeneID" id="101863384"/>
<dbReference type="PANTHER" id="PTHR19957">
    <property type="entry name" value="SYNTAXIN"/>
    <property type="match status" value="1"/>
</dbReference>
<protein>
    <submittedName>
        <fullName evidence="12">Syntaxin-2</fullName>
    </submittedName>
</protein>
<dbReference type="InterPro" id="IPR006011">
    <property type="entry name" value="Syntaxin_N"/>
</dbReference>
<feature type="region of interest" description="Disordered" evidence="8">
    <location>
        <begin position="1"/>
        <end position="38"/>
    </location>
</feature>
<evidence type="ECO:0000256" key="6">
    <source>
        <dbReference type="RuleBase" id="RU003858"/>
    </source>
</evidence>
<accession>A0ABM1W1S1</accession>
<dbReference type="CDD" id="cd15848">
    <property type="entry name" value="SNARE_syntaxin1-like"/>
    <property type="match status" value="1"/>
</dbReference>
<dbReference type="InterPro" id="IPR000727">
    <property type="entry name" value="T_SNARE_dom"/>
</dbReference>
<comment type="similarity">
    <text evidence="2 6">Belongs to the syntaxin family.</text>
</comment>
<evidence type="ECO:0000259" key="10">
    <source>
        <dbReference type="PROSITE" id="PS50192"/>
    </source>
</evidence>
<evidence type="ECO:0000256" key="3">
    <source>
        <dbReference type="ARBA" id="ARBA00022692"/>
    </source>
</evidence>
<keyword evidence="3 9" id="KW-0812">Transmembrane</keyword>
<keyword evidence="7" id="KW-0175">Coiled coil</keyword>
<evidence type="ECO:0000256" key="9">
    <source>
        <dbReference type="SAM" id="Phobius"/>
    </source>
</evidence>
<dbReference type="InterPro" id="IPR010989">
    <property type="entry name" value="SNARE"/>
</dbReference>
<proteinExistence type="inferred from homology"/>
<sequence length="300" mass="33956">MPMRDRLEELHQQRELLDKGEKKPGRDSKKKMDGGKTMQSFLAAASKVEENLTKMKDDVAEIKKLQQDMLSTPFPDKSNVVKYESLGEQVRHDATKIGGALKELEKKYDIKDLPDDSAFKRMKTQQLGTLTAELNICTNEYFKTQAVYMDKMKGRLRRQLSAKGDGGVDEEKINTILDQDAYNVFTDNYIGDVHDAEQTLRDLEDRKKDIMNLEKSVSEVNQLFKDMNLLVTTQGETLTTIEEAVEGTAVHVEGGKQQLGKANEYRSRARRKKFCICGIILIVLLVIGIILAIIFTSNSS</sequence>
<dbReference type="Pfam" id="PF05739">
    <property type="entry name" value="SNARE"/>
    <property type="match status" value="1"/>
</dbReference>
<reference evidence="12" key="1">
    <citation type="submission" date="2025-08" db="UniProtKB">
        <authorList>
            <consortium name="RefSeq"/>
        </authorList>
    </citation>
    <scope>IDENTIFICATION</scope>
</reference>
<dbReference type="Gene3D" id="1.20.5.110">
    <property type="match status" value="1"/>
</dbReference>
<dbReference type="InterPro" id="IPR006012">
    <property type="entry name" value="Syntaxin/epimorphin_CS"/>
</dbReference>
<dbReference type="PANTHER" id="PTHR19957:SF307">
    <property type="entry name" value="PROTEIN SSO1-RELATED"/>
    <property type="match status" value="1"/>
</dbReference>
<evidence type="ECO:0000256" key="5">
    <source>
        <dbReference type="ARBA" id="ARBA00023136"/>
    </source>
</evidence>